<dbReference type="Proteomes" id="UP000256328">
    <property type="component" value="Unassembled WGS sequence"/>
</dbReference>
<gene>
    <name evidence="3" type="ORF">BP5796_12283</name>
</gene>
<organism evidence="3 4">
    <name type="scientific">Coleophoma crateriformis</name>
    <dbReference type="NCBI Taxonomy" id="565419"/>
    <lineage>
        <taxon>Eukaryota</taxon>
        <taxon>Fungi</taxon>
        <taxon>Dikarya</taxon>
        <taxon>Ascomycota</taxon>
        <taxon>Pezizomycotina</taxon>
        <taxon>Leotiomycetes</taxon>
        <taxon>Helotiales</taxon>
        <taxon>Dermateaceae</taxon>
        <taxon>Coleophoma</taxon>
    </lineage>
</organism>
<dbReference type="PANTHER" id="PTHR47435:SF4">
    <property type="entry name" value="KELCH REPEAT PROTEIN (AFU_ORTHOLOGUE AFUA_5G12780)"/>
    <property type="match status" value="1"/>
</dbReference>
<evidence type="ECO:0000256" key="1">
    <source>
        <dbReference type="ARBA" id="ARBA00022737"/>
    </source>
</evidence>
<dbReference type="SUPFAM" id="SSF117281">
    <property type="entry name" value="Kelch motif"/>
    <property type="match status" value="1"/>
</dbReference>
<dbReference type="EMBL" id="PDLN01000021">
    <property type="protein sequence ID" value="RDW58353.1"/>
    <property type="molecule type" value="Genomic_DNA"/>
</dbReference>
<keyword evidence="1" id="KW-0677">Repeat</keyword>
<keyword evidence="2" id="KW-0408">Iron</keyword>
<dbReference type="GO" id="GO:0019760">
    <property type="term" value="P:glucosinolate metabolic process"/>
    <property type="evidence" value="ECO:0007669"/>
    <property type="project" value="UniProtKB-ARBA"/>
</dbReference>
<dbReference type="InterPro" id="IPR011043">
    <property type="entry name" value="Gal_Oxase/kelch_b-propeller"/>
</dbReference>
<proteinExistence type="predicted"/>
<evidence type="ECO:0000256" key="2">
    <source>
        <dbReference type="ARBA" id="ARBA00023004"/>
    </source>
</evidence>
<dbReference type="InterPro" id="IPR015915">
    <property type="entry name" value="Kelch-typ_b-propeller"/>
</dbReference>
<reference evidence="3 4" key="1">
    <citation type="journal article" date="2018" name="IMA Fungus">
        <title>IMA Genome-F 9: Draft genome sequence of Annulohypoxylon stygium, Aspergillus mulundensis, Berkeleyomyces basicola (syn. Thielaviopsis basicola), Ceratocystis smalleyi, two Cercospora beticola strains, Coleophoma cylindrospora, Fusarium fracticaudum, Phialophora cf. hyalina, and Morchella septimelata.</title>
        <authorList>
            <person name="Wingfield B.D."/>
            <person name="Bills G.F."/>
            <person name="Dong Y."/>
            <person name="Huang W."/>
            <person name="Nel W.J."/>
            <person name="Swalarsk-Parry B.S."/>
            <person name="Vaghefi N."/>
            <person name="Wilken P.M."/>
            <person name="An Z."/>
            <person name="de Beer Z.W."/>
            <person name="De Vos L."/>
            <person name="Chen L."/>
            <person name="Duong T.A."/>
            <person name="Gao Y."/>
            <person name="Hammerbacher A."/>
            <person name="Kikkert J.R."/>
            <person name="Li Y."/>
            <person name="Li H."/>
            <person name="Li K."/>
            <person name="Li Q."/>
            <person name="Liu X."/>
            <person name="Ma X."/>
            <person name="Naidoo K."/>
            <person name="Pethybridge S.J."/>
            <person name="Sun J."/>
            <person name="Steenkamp E.T."/>
            <person name="van der Nest M.A."/>
            <person name="van Wyk S."/>
            <person name="Wingfield M.J."/>
            <person name="Xiong C."/>
            <person name="Yue Q."/>
            <person name="Zhang X."/>
        </authorList>
    </citation>
    <scope>NUCLEOTIDE SEQUENCE [LARGE SCALE GENOMIC DNA]</scope>
    <source>
        <strain evidence="3 4">BP5796</strain>
    </source>
</reference>
<comment type="caution">
    <text evidence="3">The sequence shown here is derived from an EMBL/GenBank/DDBJ whole genome shotgun (WGS) entry which is preliminary data.</text>
</comment>
<dbReference type="PANTHER" id="PTHR47435">
    <property type="entry name" value="KELCH REPEAT PROTEIN (AFU_ORTHOLOGUE AFUA_5G12780)"/>
    <property type="match status" value="1"/>
</dbReference>
<dbReference type="OrthoDB" id="10250130at2759"/>
<keyword evidence="4" id="KW-1185">Reference proteome</keyword>
<dbReference type="SUPFAM" id="SSF50965">
    <property type="entry name" value="Galactose oxidase, central domain"/>
    <property type="match status" value="1"/>
</dbReference>
<accession>A0A3D8Q937</accession>
<dbReference type="Pfam" id="PF24681">
    <property type="entry name" value="Kelch_KLHDC2_KLHL20_DRC7"/>
    <property type="match status" value="1"/>
</dbReference>
<dbReference type="AlphaFoldDB" id="A0A3D8Q937"/>
<evidence type="ECO:0000313" key="4">
    <source>
        <dbReference type="Proteomes" id="UP000256328"/>
    </source>
</evidence>
<protein>
    <submittedName>
        <fullName evidence="3">Uncharacterized protein</fullName>
    </submittedName>
</protein>
<name>A0A3D8Q937_9HELO</name>
<dbReference type="Gene3D" id="2.120.10.80">
    <property type="entry name" value="Kelch-type beta propeller"/>
    <property type="match status" value="2"/>
</dbReference>
<evidence type="ECO:0000313" key="3">
    <source>
        <dbReference type="EMBL" id="RDW58353.1"/>
    </source>
</evidence>
<sequence>MTAISASWRRLASSDKLQRSSHVLSVVNGCAYAFGGELLPRQPRDNHVYKLDVKSSDTPPITEIKDTTMTPSARVGTASATLNGKVYLFSGRGGEAMAPIEEQGAIWELDSSTTTWTLIQPADPSQPFPPARSYHCSTSNNEDKIYIHAGCPESGRLRDLWSFQPSSRTWTLLSEAPGPQRGGTSMAFFNGAIYRMNGFDGKTEQGGSLDVYDLASNTWSTKAYTADGISGPTPRSVSVLLPILVSKGPLLVTMFGERDPSSLGHQGAGKMLGDVWAYDITSELWSKVDAKSNDSVLPHPRGWFDADVVNGSAVVVLGGLGETNDRLTDAWLLQF</sequence>